<dbReference type="Proteomes" id="UP000186601">
    <property type="component" value="Unassembled WGS sequence"/>
</dbReference>
<sequence length="57" mass="6855">ELPYGKGSYSTDTCRKKYWRHRRRSVALRRPKEQAPRYALPWESSLSRWPRDGLASF</sequence>
<dbReference type="AlphaFoldDB" id="A0A2R6NRB5"/>
<keyword evidence="2" id="KW-1185">Reference proteome</keyword>
<dbReference type="EMBL" id="MLYV02000914">
    <property type="protein sequence ID" value="PSR75235.1"/>
    <property type="molecule type" value="Genomic_DNA"/>
</dbReference>
<reference evidence="1 2" key="1">
    <citation type="submission" date="2018-02" db="EMBL/GenBank/DDBJ databases">
        <title>Genome sequence of the basidiomycete white-rot fungus Phlebia centrifuga.</title>
        <authorList>
            <person name="Granchi Z."/>
            <person name="Peng M."/>
            <person name="de Vries R.P."/>
            <person name="Hilden K."/>
            <person name="Makela M.R."/>
            <person name="Grigoriev I."/>
            <person name="Riley R."/>
        </authorList>
    </citation>
    <scope>NUCLEOTIDE SEQUENCE [LARGE SCALE GENOMIC DNA]</scope>
    <source>
        <strain evidence="1 2">FBCC195</strain>
    </source>
</reference>
<proteinExistence type="predicted"/>
<evidence type="ECO:0000313" key="2">
    <source>
        <dbReference type="Proteomes" id="UP000186601"/>
    </source>
</evidence>
<accession>A0A2R6NRB5</accession>
<comment type="caution">
    <text evidence="1">The sequence shown here is derived from an EMBL/GenBank/DDBJ whole genome shotgun (WGS) entry which is preliminary data.</text>
</comment>
<feature type="non-terminal residue" evidence="1">
    <location>
        <position position="1"/>
    </location>
</feature>
<evidence type="ECO:0000313" key="1">
    <source>
        <dbReference type="EMBL" id="PSR75235.1"/>
    </source>
</evidence>
<protein>
    <submittedName>
        <fullName evidence="1">Uncharacterized protein</fullName>
    </submittedName>
</protein>
<name>A0A2R6NRB5_9APHY</name>
<organism evidence="1 2">
    <name type="scientific">Hermanssonia centrifuga</name>
    <dbReference type="NCBI Taxonomy" id="98765"/>
    <lineage>
        <taxon>Eukaryota</taxon>
        <taxon>Fungi</taxon>
        <taxon>Dikarya</taxon>
        <taxon>Basidiomycota</taxon>
        <taxon>Agaricomycotina</taxon>
        <taxon>Agaricomycetes</taxon>
        <taxon>Polyporales</taxon>
        <taxon>Meruliaceae</taxon>
        <taxon>Hermanssonia</taxon>
    </lineage>
</organism>
<feature type="non-terminal residue" evidence="1">
    <location>
        <position position="57"/>
    </location>
</feature>
<gene>
    <name evidence="1" type="ORF">PHLCEN_2v9244</name>
</gene>